<dbReference type="PROSITE" id="PS00329">
    <property type="entry name" value="HSP70_2"/>
    <property type="match status" value="1"/>
</dbReference>
<name>A0A0Q9YPC4_9GAMM</name>
<dbReference type="EC" id="3.6.4.-" evidence="8"/>
<dbReference type="InterPro" id="IPR029047">
    <property type="entry name" value="HSP70_peptide-bd_sf"/>
</dbReference>
<reference evidence="8" key="3">
    <citation type="submission" date="2021-06" db="EMBL/GenBank/DDBJ databases">
        <title>Genomic Description and Analysis of Intracellular Bacteria, Candidatus Berkiella cookevillensis and Candidatus Berkiella aquae.</title>
        <authorList>
            <person name="Kidane D.T."/>
            <person name="Mehari Y.T."/>
            <person name="Rice F.C."/>
            <person name="Arivett B.A."/>
            <person name="Farone A.L."/>
            <person name="Berk S.G."/>
            <person name="Farone M.B."/>
        </authorList>
    </citation>
    <scope>NUCLEOTIDE SEQUENCE</scope>
    <source>
        <strain evidence="8">CC99</strain>
    </source>
</reference>
<dbReference type="Pfam" id="PF00012">
    <property type="entry name" value="HSP70"/>
    <property type="match status" value="1"/>
</dbReference>
<sequence>MNLLQIKPLEEPKLVKKAIGIDLGTTHSIIALFENEKVKYFQENQSDLIPSVVHYDKDGSVLVGAKAQAKLMASPSETLYSIKRLMGRSVQDLEIQNIHFPYQYHHSEQSQPHIQIHEKTVTPVQVSAEILKALLHLSHSEDASIDQAVITVPAYFDETQRQATVEAARLAGIQVLRLLNEPTAAAIAYGLEQKAEGLYLVYDLGGGTFDVSLLKIEKGVFEVLGMGGLSHLGGDDFDRLIAEHLRDKVEARVDIASLRVIAKNTKEALSTKTEVSVNIENQSIRITRAEFEDWIFPLVMNTLETVNEVLKTANVSSAQIDGVLLVGGSTRVPYIIELMEKHFPGKLHHSIDPDKVVAMGAAIQASILSGNRKDPHVLLDVIPLSLGIEMMGGLVEKILMRNSKMPCQRTQTFTTYQDNQTGLSLHVVQGERELAKDCRSLARFDLTGIPPMPAGLARIEVSFRLDADGLLDVTAIELQSQTKSHIQVKPTFDLSSDAIGDLLNDSIMNASQDIKNRKISEKCVEAQHLIDTIEKAMQSSSELLTDLEIQNIQDTKEALSKEIENKDSVAKLNTQIQALESAADVLMQKRLQWVLDQTLTGRSISEVFKDYD</sequence>
<dbReference type="FunFam" id="3.30.420.40:FF:000046">
    <property type="entry name" value="Chaperone protein HscA"/>
    <property type="match status" value="1"/>
</dbReference>
<evidence type="ECO:0000313" key="7">
    <source>
        <dbReference type="EMBL" id="KRG18289.1"/>
    </source>
</evidence>
<keyword evidence="9" id="KW-1185">Reference proteome</keyword>
<dbReference type="Gene3D" id="3.90.640.10">
    <property type="entry name" value="Actin, Chain A, domain 4"/>
    <property type="match status" value="1"/>
</dbReference>
<dbReference type="EMBL" id="LKHV02000001">
    <property type="protein sequence ID" value="MCS5708722.1"/>
    <property type="molecule type" value="Genomic_DNA"/>
</dbReference>
<evidence type="ECO:0000256" key="5">
    <source>
        <dbReference type="RuleBase" id="RU003322"/>
    </source>
</evidence>
<dbReference type="Gene3D" id="3.30.420.40">
    <property type="match status" value="2"/>
</dbReference>
<dbReference type="SUPFAM" id="SSF100934">
    <property type="entry name" value="Heat shock protein 70kD (HSP70), C-terminal subdomain"/>
    <property type="match status" value="1"/>
</dbReference>
<comment type="similarity">
    <text evidence="1 5">Belongs to the heat shock protein 70 family.</text>
</comment>
<dbReference type="PANTHER" id="PTHR19375">
    <property type="entry name" value="HEAT SHOCK PROTEIN 70KDA"/>
    <property type="match status" value="1"/>
</dbReference>
<dbReference type="PROSITE" id="PS01036">
    <property type="entry name" value="HSP70_3"/>
    <property type="match status" value="1"/>
</dbReference>
<evidence type="ECO:0000256" key="4">
    <source>
        <dbReference type="ARBA" id="ARBA00023186"/>
    </source>
</evidence>
<keyword evidence="6" id="KW-0175">Coiled coil</keyword>
<feature type="coiled-coil region" evidence="6">
    <location>
        <begin position="530"/>
        <end position="589"/>
    </location>
</feature>
<dbReference type="NCBIfam" id="TIGR01991">
    <property type="entry name" value="HscA"/>
    <property type="match status" value="1"/>
</dbReference>
<dbReference type="SUPFAM" id="SSF53067">
    <property type="entry name" value="Actin-like ATPase domain"/>
    <property type="match status" value="2"/>
</dbReference>
<dbReference type="InterPro" id="IPR018181">
    <property type="entry name" value="Heat_shock_70_CS"/>
</dbReference>
<dbReference type="InterPro" id="IPR043129">
    <property type="entry name" value="ATPase_NBD"/>
</dbReference>
<dbReference type="NCBIfam" id="NF003520">
    <property type="entry name" value="PRK05183.1"/>
    <property type="match status" value="1"/>
</dbReference>
<keyword evidence="8" id="KW-0378">Hydrolase</keyword>
<evidence type="ECO:0000313" key="8">
    <source>
        <dbReference type="EMBL" id="MCS5708722.1"/>
    </source>
</evidence>
<dbReference type="AlphaFoldDB" id="A0A0Q9YPC4"/>
<dbReference type="GO" id="GO:0016226">
    <property type="term" value="P:iron-sulfur cluster assembly"/>
    <property type="evidence" value="ECO:0007669"/>
    <property type="project" value="InterPro"/>
</dbReference>
<dbReference type="InterPro" id="IPR013126">
    <property type="entry name" value="Hsp_70_fam"/>
</dbReference>
<evidence type="ECO:0000313" key="9">
    <source>
        <dbReference type="Proteomes" id="UP000051494"/>
    </source>
</evidence>
<comment type="caution">
    <text evidence="7">The sequence shown here is derived from an EMBL/GenBank/DDBJ whole genome shotgun (WGS) entry which is preliminary data.</text>
</comment>
<evidence type="ECO:0000256" key="6">
    <source>
        <dbReference type="SAM" id="Coils"/>
    </source>
</evidence>
<dbReference type="GO" id="GO:0140662">
    <property type="term" value="F:ATP-dependent protein folding chaperone"/>
    <property type="evidence" value="ECO:0007669"/>
    <property type="project" value="InterPro"/>
</dbReference>
<dbReference type="Proteomes" id="UP000051494">
    <property type="component" value="Unassembled WGS sequence"/>
</dbReference>
<gene>
    <name evidence="7" type="primary">hscA</name>
    <name evidence="8" type="ORF">CC99x_007370</name>
    <name evidence="7" type="ORF">CC99x_01734</name>
</gene>
<protein>
    <submittedName>
        <fullName evidence="7">Chaperone protein HscA</fullName>
    </submittedName>
    <submittedName>
        <fullName evidence="8">Fe-S protein assembly chaperone HscA</fullName>
        <ecNumber evidence="8">3.6.4.-</ecNumber>
    </submittedName>
</protein>
<dbReference type="STRING" id="437022.CC99x_01734"/>
<evidence type="ECO:0000256" key="3">
    <source>
        <dbReference type="ARBA" id="ARBA00022840"/>
    </source>
</evidence>
<dbReference type="OrthoDB" id="9766019at2"/>
<dbReference type="RefSeq" id="WP_057624811.1">
    <property type="nucleotide sequence ID" value="NZ_LKHV02000001.1"/>
</dbReference>
<dbReference type="PROSITE" id="PS00297">
    <property type="entry name" value="HSP70_1"/>
    <property type="match status" value="1"/>
</dbReference>
<dbReference type="GO" id="GO:0051082">
    <property type="term" value="F:unfolded protein binding"/>
    <property type="evidence" value="ECO:0007669"/>
    <property type="project" value="InterPro"/>
</dbReference>
<dbReference type="InterPro" id="IPR029048">
    <property type="entry name" value="HSP70_C_sf"/>
</dbReference>
<evidence type="ECO:0000256" key="1">
    <source>
        <dbReference type="ARBA" id="ARBA00007381"/>
    </source>
</evidence>
<dbReference type="Gene3D" id="2.60.34.10">
    <property type="entry name" value="Substrate Binding Domain Of DNAk, Chain A, domain 1"/>
    <property type="match status" value="1"/>
</dbReference>
<keyword evidence="2 5" id="KW-0547">Nucleotide-binding</keyword>
<dbReference type="SUPFAM" id="SSF100920">
    <property type="entry name" value="Heat shock protein 70kD (HSP70), peptide-binding domain"/>
    <property type="match status" value="1"/>
</dbReference>
<reference evidence="8" key="2">
    <citation type="journal article" date="2016" name="Genome Announc.">
        <title>Draft Genome Sequences of Two Novel Amoeba-Resistant Intranuclear Bacteria, 'Candidatus Berkiella cookevillensis' and 'Candidatus Berkiella aquae'.</title>
        <authorList>
            <person name="Mehari Y.T."/>
            <person name="Arivett B.A."/>
            <person name="Farone A.L."/>
            <person name="Gunderson J.H."/>
            <person name="Farone M.B."/>
        </authorList>
    </citation>
    <scope>NUCLEOTIDE SEQUENCE</scope>
    <source>
        <strain evidence="8">CC99</strain>
    </source>
</reference>
<dbReference type="GO" id="GO:0005524">
    <property type="term" value="F:ATP binding"/>
    <property type="evidence" value="ECO:0007669"/>
    <property type="project" value="UniProtKB-KW"/>
</dbReference>
<dbReference type="Gene3D" id="1.20.1270.10">
    <property type="match status" value="1"/>
</dbReference>
<organism evidence="7">
    <name type="scientific">Candidatus Berkiella cookevillensis</name>
    <dbReference type="NCBI Taxonomy" id="437022"/>
    <lineage>
        <taxon>Bacteria</taxon>
        <taxon>Pseudomonadati</taxon>
        <taxon>Pseudomonadota</taxon>
        <taxon>Gammaproteobacteria</taxon>
        <taxon>Candidatus Berkiellales</taxon>
        <taxon>Candidatus Berkiellaceae</taxon>
        <taxon>Candidatus Berkiella</taxon>
    </lineage>
</organism>
<dbReference type="GO" id="GO:0016887">
    <property type="term" value="F:ATP hydrolysis activity"/>
    <property type="evidence" value="ECO:0007669"/>
    <property type="project" value="InterPro"/>
</dbReference>
<evidence type="ECO:0000256" key="2">
    <source>
        <dbReference type="ARBA" id="ARBA00022741"/>
    </source>
</evidence>
<keyword evidence="4" id="KW-0143">Chaperone</keyword>
<reference evidence="7" key="1">
    <citation type="submission" date="2015-09" db="EMBL/GenBank/DDBJ databases">
        <title>Draft Genome Sequences of Two Novel Amoeba-resistant Intranuclear Bacteria, Candidatus Berkiella cookevillensis and Candidatus Berkiella aquae.</title>
        <authorList>
            <person name="Mehari Y.T."/>
            <person name="Arivett B.A."/>
            <person name="Farone A.L."/>
            <person name="Gunderson J.H."/>
            <person name="Farone M.B."/>
        </authorList>
    </citation>
    <scope>NUCLEOTIDE SEQUENCE [LARGE SCALE GENOMIC DNA]</scope>
    <source>
        <strain evidence="7">CC99</strain>
    </source>
</reference>
<dbReference type="PATRIC" id="fig|1590042.3.peg.1762"/>
<proteinExistence type="inferred from homology"/>
<dbReference type="InterPro" id="IPR010236">
    <property type="entry name" value="ISC_FeS_clus_asmbl_HscA"/>
</dbReference>
<keyword evidence="3 5" id="KW-0067">ATP-binding</keyword>
<accession>A0A0Q9YPC4</accession>
<dbReference type="EMBL" id="LKHV01000008">
    <property type="protein sequence ID" value="KRG18289.1"/>
    <property type="molecule type" value="Genomic_DNA"/>
</dbReference>
<dbReference type="PRINTS" id="PR00301">
    <property type="entry name" value="HEATSHOCK70"/>
</dbReference>